<proteinExistence type="predicted"/>
<organism evidence="2 3">
    <name type="scientific">Marinobacter iranensis</name>
    <dbReference type="NCBI Taxonomy" id="2962607"/>
    <lineage>
        <taxon>Bacteria</taxon>
        <taxon>Pseudomonadati</taxon>
        <taxon>Pseudomonadota</taxon>
        <taxon>Gammaproteobacteria</taxon>
        <taxon>Pseudomonadales</taxon>
        <taxon>Marinobacteraceae</taxon>
        <taxon>Marinobacter</taxon>
    </lineage>
</organism>
<dbReference type="SUPFAM" id="SSF47413">
    <property type="entry name" value="lambda repressor-like DNA-binding domains"/>
    <property type="match status" value="1"/>
</dbReference>
<feature type="domain" description="HTH cro/C1-type" evidence="1">
    <location>
        <begin position="32"/>
        <end position="73"/>
    </location>
</feature>
<keyword evidence="3" id="KW-1185">Reference proteome</keyword>
<evidence type="ECO:0000313" key="2">
    <source>
        <dbReference type="EMBL" id="MDF0750324.1"/>
    </source>
</evidence>
<dbReference type="RefSeq" id="WP_275705855.1">
    <property type="nucleotide sequence ID" value="NZ_JANCMW010000004.1"/>
</dbReference>
<reference evidence="2" key="1">
    <citation type="submission" date="2022-07" db="EMBL/GenBank/DDBJ databases">
        <title>Marinobacter iranensis a new bacterium isolate from a hipersaline lake in Iran.</title>
        <authorList>
            <person name="Mohammad A.M.A."/>
            <person name="Cristina S.-P."/>
            <person name="Antonio V."/>
        </authorList>
    </citation>
    <scope>NUCLEOTIDE SEQUENCE</scope>
    <source>
        <strain evidence="2">71-i</strain>
    </source>
</reference>
<evidence type="ECO:0000259" key="1">
    <source>
        <dbReference type="PROSITE" id="PS50943"/>
    </source>
</evidence>
<dbReference type="EMBL" id="JANCMW010000004">
    <property type="protein sequence ID" value="MDF0750324.1"/>
    <property type="molecule type" value="Genomic_DNA"/>
</dbReference>
<dbReference type="PROSITE" id="PS50943">
    <property type="entry name" value="HTH_CROC1"/>
    <property type="match status" value="1"/>
</dbReference>
<accession>A0ABT5Y9J6</accession>
<dbReference type="SUPFAM" id="SSF51306">
    <property type="entry name" value="LexA/Signal peptidase"/>
    <property type="match status" value="1"/>
</dbReference>
<dbReference type="Gene3D" id="2.10.109.10">
    <property type="entry name" value="Umud Fragment, subunit A"/>
    <property type="match status" value="1"/>
</dbReference>
<comment type="caution">
    <text evidence="2">The sequence shown here is derived from an EMBL/GenBank/DDBJ whole genome shotgun (WGS) entry which is preliminary data.</text>
</comment>
<evidence type="ECO:0000313" key="3">
    <source>
        <dbReference type="Proteomes" id="UP001143391"/>
    </source>
</evidence>
<name>A0ABT5Y9J6_9GAMM</name>
<gene>
    <name evidence="2" type="ORF">NLU14_08780</name>
</gene>
<dbReference type="InterPro" id="IPR036286">
    <property type="entry name" value="LexA/Signal_pep-like_sf"/>
</dbReference>
<protein>
    <submittedName>
        <fullName evidence="2">Helix-turn-helix domain-containing protein</fullName>
    </submittedName>
</protein>
<dbReference type="CDD" id="cd00093">
    <property type="entry name" value="HTH_XRE"/>
    <property type="match status" value="1"/>
</dbReference>
<sequence>MKRSRDEDRQAFSERLKRAYALTGGADYGKYSELGRAFNVTPHAVKRWFLGETVPTSRINEIAEYLKVRPEWLLSNRGPMREVEAESPSGEALNVQIHRVPIIEPSEYETLQNDGPSVSSYCLAMGNFSSQTFAYQLRDNALVPEALSGMIAVVDPLNWEAKTPGLSKKPVVVLDNNTFLAGTYIWHGNPMIEPRNREYRPVQLSDNHKVVGVIVAFSQRDT</sequence>
<dbReference type="Gene3D" id="1.10.260.40">
    <property type="entry name" value="lambda repressor-like DNA-binding domains"/>
    <property type="match status" value="1"/>
</dbReference>
<dbReference type="Proteomes" id="UP001143391">
    <property type="component" value="Unassembled WGS sequence"/>
</dbReference>
<dbReference type="InterPro" id="IPR001387">
    <property type="entry name" value="Cro/C1-type_HTH"/>
</dbReference>
<dbReference type="InterPro" id="IPR010982">
    <property type="entry name" value="Lambda_DNA-bd_dom_sf"/>
</dbReference>